<reference evidence="2" key="2">
    <citation type="submission" date="2015-02" db="EMBL/GenBank/DDBJ databases">
        <title>Complete Genome Sequence of Pelosinus fermentans JBW45.</title>
        <authorList>
            <person name="De Leon K.B."/>
            <person name="Utturkar S.M."/>
            <person name="Camilleri L.B."/>
            <person name="Arkin A.P."/>
            <person name="Fields M.W."/>
            <person name="Brown S.D."/>
            <person name="Wall J.D."/>
        </authorList>
    </citation>
    <scope>NUCLEOTIDE SEQUENCE [LARGE SCALE GENOMIC DNA]</scope>
    <source>
        <strain evidence="2">JBW45</strain>
    </source>
</reference>
<organism evidence="1 2">
    <name type="scientific">Pelosinus fermentans JBW45</name>
    <dbReference type="NCBI Taxonomy" id="1192197"/>
    <lineage>
        <taxon>Bacteria</taxon>
        <taxon>Bacillati</taxon>
        <taxon>Bacillota</taxon>
        <taxon>Negativicutes</taxon>
        <taxon>Selenomonadales</taxon>
        <taxon>Sporomusaceae</taxon>
        <taxon>Pelosinus</taxon>
    </lineage>
</organism>
<protein>
    <submittedName>
        <fullName evidence="1">Uncharacterized protein</fullName>
    </submittedName>
</protein>
<reference evidence="1 2" key="1">
    <citation type="journal article" date="2015" name="Genome Announc.">
        <title>Complete Genome Sequence of Pelosinus fermentans JBW45, a Member of a Remarkably Competitive Group of Negativicutes in the Firmicutes Phylum.</title>
        <authorList>
            <person name="De Leon K.B."/>
            <person name="Utturkar S.M."/>
            <person name="Camilleri L.B."/>
            <person name="Elias D.A."/>
            <person name="Arkin A.P."/>
            <person name="Fields M.W."/>
            <person name="Brown S.D."/>
            <person name="Wall J.D."/>
        </authorList>
    </citation>
    <scope>NUCLEOTIDE SEQUENCE [LARGE SCALE GENOMIC DNA]</scope>
    <source>
        <strain evidence="1 2">JBW45</strain>
    </source>
</reference>
<dbReference type="HOGENOM" id="CLU_3366426_0_0_9"/>
<name>I8TP84_9FIRM</name>
<dbReference type="AlphaFoldDB" id="I8TP84"/>
<dbReference type="EMBL" id="CP010978">
    <property type="protein sequence ID" value="AJQ29663.1"/>
    <property type="molecule type" value="Genomic_DNA"/>
</dbReference>
<proteinExistence type="predicted"/>
<accession>I8TP84</accession>
<dbReference type="KEGG" id="pft:JBW_04332"/>
<gene>
    <name evidence="1" type="ORF">JBW_04332</name>
</gene>
<sequence length="35" mass="4145">MQLHVLSGDHFFLNKEQNQDELLALIKEDINKYIS</sequence>
<dbReference type="Proteomes" id="UP000005361">
    <property type="component" value="Chromosome"/>
</dbReference>
<evidence type="ECO:0000313" key="2">
    <source>
        <dbReference type="Proteomes" id="UP000005361"/>
    </source>
</evidence>
<evidence type="ECO:0000313" key="1">
    <source>
        <dbReference type="EMBL" id="AJQ29663.1"/>
    </source>
</evidence>